<organism evidence="1 2">
    <name type="scientific">Castanea mollissima</name>
    <name type="common">Chinese chestnut</name>
    <dbReference type="NCBI Taxonomy" id="60419"/>
    <lineage>
        <taxon>Eukaryota</taxon>
        <taxon>Viridiplantae</taxon>
        <taxon>Streptophyta</taxon>
        <taxon>Embryophyta</taxon>
        <taxon>Tracheophyta</taxon>
        <taxon>Spermatophyta</taxon>
        <taxon>Magnoliopsida</taxon>
        <taxon>eudicotyledons</taxon>
        <taxon>Gunneridae</taxon>
        <taxon>Pentapetalae</taxon>
        <taxon>rosids</taxon>
        <taxon>fabids</taxon>
        <taxon>Fagales</taxon>
        <taxon>Fagaceae</taxon>
        <taxon>Castanea</taxon>
    </lineage>
</organism>
<dbReference type="Proteomes" id="UP000737018">
    <property type="component" value="Unassembled WGS sequence"/>
</dbReference>
<name>A0A8J4S5I0_9ROSI</name>
<evidence type="ECO:0000313" key="2">
    <source>
        <dbReference type="Proteomes" id="UP000737018"/>
    </source>
</evidence>
<keyword evidence="2" id="KW-1185">Reference proteome</keyword>
<reference evidence="1" key="1">
    <citation type="submission" date="2020-03" db="EMBL/GenBank/DDBJ databases">
        <title>Castanea mollissima Vanexum genome sequencing.</title>
        <authorList>
            <person name="Staton M."/>
        </authorList>
    </citation>
    <scope>NUCLEOTIDE SEQUENCE</scope>
    <source>
        <tissue evidence="1">Leaf</tissue>
    </source>
</reference>
<comment type="caution">
    <text evidence="1">The sequence shown here is derived from an EMBL/GenBank/DDBJ whole genome shotgun (WGS) entry which is preliminary data.</text>
</comment>
<dbReference type="AlphaFoldDB" id="A0A8J4S5I0"/>
<protein>
    <submittedName>
        <fullName evidence="1">Uncharacterized protein</fullName>
    </submittedName>
</protein>
<evidence type="ECO:0000313" key="1">
    <source>
        <dbReference type="EMBL" id="KAF3976381.1"/>
    </source>
</evidence>
<dbReference type="EMBL" id="JRKL02000022">
    <property type="protein sequence ID" value="KAF3976381.1"/>
    <property type="molecule type" value="Genomic_DNA"/>
</dbReference>
<proteinExistence type="predicted"/>
<accession>A0A8J4S5I0</accession>
<sequence>MSQLLPSQEREREERRKRRSMLKMWQFVDIAKHATGVQIGSKSGVVVESYLLELVLDEIVEGWFLFSTLWNKKFGDILPIFHSILSTSICNGCLD</sequence>
<gene>
    <name evidence="1" type="ORF">CMV_000438</name>
</gene>